<dbReference type="PIR" id="D87562">
    <property type="entry name" value="D87562"/>
</dbReference>
<dbReference type="EnsemblBacteria" id="AAK24496">
    <property type="protein sequence ID" value="AAK24496"/>
    <property type="gene ID" value="CC_2525"/>
</dbReference>
<accession>Q9A5C5</accession>
<gene>
    <name evidence="1" type="ordered locus">CC_2525</name>
</gene>
<keyword evidence="2" id="KW-1185">Reference proteome</keyword>
<reference evidence="1 2" key="1">
    <citation type="journal article" date="2001" name="Proc. Natl. Acad. Sci. U.S.A.">
        <title>Complete genome sequence of Caulobacter crescentus.</title>
        <authorList>
            <person name="Nierman W.C."/>
            <person name="Feldblyum T.V."/>
            <person name="Laub M.T."/>
            <person name="Paulsen I.T."/>
            <person name="Nelson K.E."/>
            <person name="Eisen J.A."/>
            <person name="Heidelberg J.F."/>
            <person name="Alley M.R."/>
            <person name="Ohta N."/>
            <person name="Maddock J.R."/>
            <person name="Potocka I."/>
            <person name="Nelson W.C."/>
            <person name="Newton A."/>
            <person name="Stephens C."/>
            <person name="Phadke N.D."/>
            <person name="Ely B."/>
            <person name="DeBoy R.T."/>
            <person name="Dodson R.J."/>
            <person name="Durkin A.S."/>
            <person name="Gwinn M.L."/>
            <person name="Haft D.H."/>
            <person name="Kolonay J.F."/>
            <person name="Smit J."/>
            <person name="Craven M.B."/>
            <person name="Khouri H."/>
            <person name="Shetty J."/>
            <person name="Berry K."/>
            <person name="Utterback T."/>
            <person name="Tran K."/>
            <person name="Wolf A."/>
            <person name="Vamathevan J."/>
            <person name="Ermolaeva M."/>
            <person name="White O."/>
            <person name="Salzberg S.L."/>
            <person name="Venter J.C."/>
            <person name="Shapiro L."/>
            <person name="Fraser C.M."/>
        </authorList>
    </citation>
    <scope>NUCLEOTIDE SEQUENCE [LARGE SCALE GENOMIC DNA]</scope>
    <source>
        <strain evidence="2">ATCC 19089 / CB15</strain>
    </source>
</reference>
<organism evidence="1 2">
    <name type="scientific">Caulobacter vibrioides (strain ATCC 19089 / CIP 103742 / CB 15)</name>
    <name type="common">Caulobacter crescentus</name>
    <dbReference type="NCBI Taxonomy" id="190650"/>
    <lineage>
        <taxon>Bacteria</taxon>
        <taxon>Pseudomonadati</taxon>
        <taxon>Pseudomonadota</taxon>
        <taxon>Alphaproteobacteria</taxon>
        <taxon>Caulobacterales</taxon>
        <taxon>Caulobacteraceae</taxon>
        <taxon>Caulobacter</taxon>
    </lineage>
</organism>
<sequence length="45" mass="4435">MSPKPLIAKRAQGRVIEGAGPVGVAGADGDVADHQGVLLARTLAA</sequence>
<protein>
    <submittedName>
        <fullName evidence="1">Uncharacterized protein</fullName>
    </submittedName>
</protein>
<proteinExistence type="predicted"/>
<name>Q9A5C5_CAUVC</name>
<dbReference type="Proteomes" id="UP000001816">
    <property type="component" value="Chromosome"/>
</dbReference>
<dbReference type="KEGG" id="ccr:CC_2525"/>
<dbReference type="EMBL" id="AE005673">
    <property type="protein sequence ID" value="AAK24496.1"/>
    <property type="molecule type" value="Genomic_DNA"/>
</dbReference>
<dbReference type="BioCyc" id="CAULO:CC2525-MONOMER"/>
<evidence type="ECO:0000313" key="1">
    <source>
        <dbReference type="EMBL" id="AAK24496.1"/>
    </source>
</evidence>
<dbReference type="HOGENOM" id="CLU_3197637_0_0_5"/>
<evidence type="ECO:0000313" key="2">
    <source>
        <dbReference type="Proteomes" id="UP000001816"/>
    </source>
</evidence>
<dbReference type="AlphaFoldDB" id="Q9A5C5"/>